<keyword evidence="3" id="KW-1185">Reference proteome</keyword>
<organism evidence="2 3">
    <name type="scientific">Heterodermia speciosa</name>
    <dbReference type="NCBI Taxonomy" id="116794"/>
    <lineage>
        <taxon>Eukaryota</taxon>
        <taxon>Fungi</taxon>
        <taxon>Dikarya</taxon>
        <taxon>Ascomycota</taxon>
        <taxon>Pezizomycotina</taxon>
        <taxon>Lecanoromycetes</taxon>
        <taxon>OSLEUM clade</taxon>
        <taxon>Lecanoromycetidae</taxon>
        <taxon>Caliciales</taxon>
        <taxon>Physciaceae</taxon>
        <taxon>Heterodermia</taxon>
    </lineage>
</organism>
<dbReference type="EMBL" id="CAJPDS010000030">
    <property type="protein sequence ID" value="CAF9922438.1"/>
    <property type="molecule type" value="Genomic_DNA"/>
</dbReference>
<dbReference type="Proteomes" id="UP000664521">
    <property type="component" value="Unassembled WGS sequence"/>
</dbReference>
<comment type="caution">
    <text evidence="2">The sequence shown here is derived from an EMBL/GenBank/DDBJ whole genome shotgun (WGS) entry which is preliminary data.</text>
</comment>
<evidence type="ECO:0000256" key="1">
    <source>
        <dbReference type="SAM" id="MobiDB-lite"/>
    </source>
</evidence>
<name>A0A8H3FIA8_9LECA</name>
<reference evidence="2" key="1">
    <citation type="submission" date="2021-03" db="EMBL/GenBank/DDBJ databases">
        <authorList>
            <person name="Tagirdzhanova G."/>
        </authorList>
    </citation>
    <scope>NUCLEOTIDE SEQUENCE</scope>
</reference>
<evidence type="ECO:0000313" key="2">
    <source>
        <dbReference type="EMBL" id="CAF9922438.1"/>
    </source>
</evidence>
<feature type="region of interest" description="Disordered" evidence="1">
    <location>
        <begin position="1"/>
        <end position="75"/>
    </location>
</feature>
<accession>A0A8H3FIA8</accession>
<protein>
    <submittedName>
        <fullName evidence="2">Uncharacterized protein</fullName>
    </submittedName>
</protein>
<proteinExistence type="predicted"/>
<sequence length="90" mass="9732">MSMITPTFAQQVSMESEKAQEHKQTKRLRASGADNNKDGIATNPAPEKEGSQVGTAANDKHGKDGKNGISGGLTAKEKEDMFRAFLLSYF</sequence>
<dbReference type="AlphaFoldDB" id="A0A8H3FIA8"/>
<feature type="compositionally biased region" description="Polar residues" evidence="1">
    <location>
        <begin position="1"/>
        <end position="14"/>
    </location>
</feature>
<gene>
    <name evidence="2" type="ORF">HETSPECPRED_005070</name>
</gene>
<evidence type="ECO:0000313" key="3">
    <source>
        <dbReference type="Proteomes" id="UP000664521"/>
    </source>
</evidence>